<proteinExistence type="predicted"/>
<feature type="domain" description="Thioredoxin" evidence="2">
    <location>
        <begin position="648"/>
        <end position="733"/>
    </location>
</feature>
<comment type="caution">
    <text evidence="5">The sequence shown here is derived from an EMBL/GenBank/DDBJ whole genome shotgun (WGS) entry which is preliminary data.</text>
</comment>
<dbReference type="PANTHER" id="PTHR35317:SF38">
    <property type="entry name" value="RNA-DIRECTED DNA POLYMERASE"/>
    <property type="match status" value="1"/>
</dbReference>
<feature type="domain" description="GAG-pre-integrase" evidence="3">
    <location>
        <begin position="278"/>
        <end position="345"/>
    </location>
</feature>
<evidence type="ECO:0000259" key="2">
    <source>
        <dbReference type="Pfam" id="PF06110"/>
    </source>
</evidence>
<feature type="region of interest" description="Disordered" evidence="1">
    <location>
        <begin position="458"/>
        <end position="502"/>
    </location>
</feature>
<evidence type="ECO:0000259" key="3">
    <source>
        <dbReference type="Pfam" id="PF13976"/>
    </source>
</evidence>
<feature type="domain" description="Retroviral polymerase SH3-like" evidence="4">
    <location>
        <begin position="378"/>
        <end position="441"/>
    </location>
</feature>
<sequence>MLTKSNYAAWAIKMEVFMMAQGVWEPIESEGPVDNRKDKMALAAIYQGIGEDTLLQLGAKKTAKEAWNMLKIMNQGAEKVKEVRTQTLWREFEALGMSDSETIDEFSGKLTIIVNKLRSLGNIVEDEKVIKKLLRSTSSKFLQIVSAIEEFSDLKTKSVEEVIGSLKAHEERLLGCGGNSAETVLLTRAEWKAREEGSSSKKAQNNNSGRGGRGRGEDAAVVEEGLTNVYYIPRLRSNIISLGQLDEAGSTIVIGGGHLKLYDWRNKLVVDVERRTNRLYIAKLQLATPINLMARMDDEPWTWHARYGHLNFNSLRKLSRRGMVKGLPSIDQVDKLCDGCLVGKQHRTSFPKKSEFRANKPLELVHSDLCGPITPTTCGAHVKDVTPNLTKLADRSNQAIMLGYESGTKAYRLFDPSWNKIIVSRDVVFEEGRKWQWNNDPVERIKEAEEFTVNFNKQAVNPSEAETPSEVATPSTPSSISSPSTQSQSSNSSSSSSHPQKYKSLQEIYDNTREIEEASLCFLSLEEPTSFEEASKNENWRSAMEQEIASIQKNGYAKKILEKMGVGECNPCKLPMEPRTKLSKVVEGETLVDTTLYRSIIGSLRYLVNTRPDITFSVGVLSIFMEKPTTTHIAVKQVLRTSKQYEISEPCYKPVRAEPVIYKKLEASSDDITLLRADVGDRPTWRNPQHPWRLDSRFKLTGVPTLVSWENDAIKGRLEDYEAHLEHKINALVSSK</sequence>
<protein>
    <recommendedName>
        <fullName evidence="7">GAG-pre-integrase domain-containing protein</fullName>
    </recommendedName>
</protein>
<dbReference type="EMBL" id="JAAGAX010000003">
    <property type="protein sequence ID" value="KAF2319394.1"/>
    <property type="molecule type" value="Genomic_DNA"/>
</dbReference>
<evidence type="ECO:0000256" key="1">
    <source>
        <dbReference type="SAM" id="MobiDB-lite"/>
    </source>
</evidence>
<dbReference type="AlphaFoldDB" id="A0A6A6N230"/>
<evidence type="ECO:0000313" key="5">
    <source>
        <dbReference type="EMBL" id="KAF2319394.1"/>
    </source>
</evidence>
<dbReference type="Pfam" id="PF06110">
    <property type="entry name" value="TXD17-like_Trx"/>
    <property type="match status" value="1"/>
</dbReference>
<accession>A0A6A6N230</accession>
<feature type="compositionally biased region" description="Low complexity" evidence="1">
    <location>
        <begin position="473"/>
        <end position="499"/>
    </location>
</feature>
<dbReference type="Pfam" id="PF13976">
    <property type="entry name" value="gag_pre-integrs"/>
    <property type="match status" value="1"/>
</dbReference>
<evidence type="ECO:0000259" key="4">
    <source>
        <dbReference type="Pfam" id="PF25597"/>
    </source>
</evidence>
<evidence type="ECO:0000313" key="6">
    <source>
        <dbReference type="Proteomes" id="UP000467840"/>
    </source>
</evidence>
<dbReference type="PANTHER" id="PTHR35317">
    <property type="entry name" value="OS04G0629600 PROTEIN"/>
    <property type="match status" value="1"/>
</dbReference>
<dbReference type="InterPro" id="IPR010357">
    <property type="entry name" value="TXNDC17_dom"/>
</dbReference>
<reference evidence="5 6" key="1">
    <citation type="journal article" date="2020" name="Mol. Plant">
        <title>The Chromosome-Based Rubber Tree Genome Provides New Insights into Spurge Genome Evolution and Rubber Biosynthesis.</title>
        <authorList>
            <person name="Liu J."/>
            <person name="Shi C."/>
            <person name="Shi C.C."/>
            <person name="Li W."/>
            <person name="Zhang Q.J."/>
            <person name="Zhang Y."/>
            <person name="Li K."/>
            <person name="Lu H.F."/>
            <person name="Shi C."/>
            <person name="Zhu S.T."/>
            <person name="Xiao Z.Y."/>
            <person name="Nan H."/>
            <person name="Yue Y."/>
            <person name="Zhu X.G."/>
            <person name="Wu Y."/>
            <person name="Hong X.N."/>
            <person name="Fan G.Y."/>
            <person name="Tong Y."/>
            <person name="Zhang D."/>
            <person name="Mao C.L."/>
            <person name="Liu Y.L."/>
            <person name="Hao S.J."/>
            <person name="Liu W.Q."/>
            <person name="Lv M.Q."/>
            <person name="Zhang H.B."/>
            <person name="Liu Y."/>
            <person name="Hu-Tang G.R."/>
            <person name="Wang J.P."/>
            <person name="Wang J.H."/>
            <person name="Sun Y.H."/>
            <person name="Ni S.B."/>
            <person name="Chen W.B."/>
            <person name="Zhang X.C."/>
            <person name="Jiao Y.N."/>
            <person name="Eichler E.E."/>
            <person name="Li G.H."/>
            <person name="Liu X."/>
            <person name="Gao L.Z."/>
        </authorList>
    </citation>
    <scope>NUCLEOTIDE SEQUENCE [LARGE SCALE GENOMIC DNA]</scope>
    <source>
        <strain evidence="6">cv. GT1</strain>
        <tissue evidence="5">Leaf</tissue>
    </source>
</reference>
<organism evidence="5 6">
    <name type="scientific">Hevea brasiliensis</name>
    <name type="common">Para rubber tree</name>
    <name type="synonym">Siphonia brasiliensis</name>
    <dbReference type="NCBI Taxonomy" id="3981"/>
    <lineage>
        <taxon>Eukaryota</taxon>
        <taxon>Viridiplantae</taxon>
        <taxon>Streptophyta</taxon>
        <taxon>Embryophyta</taxon>
        <taxon>Tracheophyta</taxon>
        <taxon>Spermatophyta</taxon>
        <taxon>Magnoliopsida</taxon>
        <taxon>eudicotyledons</taxon>
        <taxon>Gunneridae</taxon>
        <taxon>Pentapetalae</taxon>
        <taxon>rosids</taxon>
        <taxon>fabids</taxon>
        <taxon>Malpighiales</taxon>
        <taxon>Euphorbiaceae</taxon>
        <taxon>Crotonoideae</taxon>
        <taxon>Micrandreae</taxon>
        <taxon>Hevea</taxon>
    </lineage>
</organism>
<dbReference type="InterPro" id="IPR057670">
    <property type="entry name" value="SH3_retrovirus"/>
</dbReference>
<dbReference type="Pfam" id="PF14223">
    <property type="entry name" value="Retrotran_gag_2"/>
    <property type="match status" value="1"/>
</dbReference>
<evidence type="ECO:0008006" key="7">
    <source>
        <dbReference type="Google" id="ProtNLM"/>
    </source>
</evidence>
<keyword evidence="6" id="KW-1185">Reference proteome</keyword>
<name>A0A6A6N230_HEVBR</name>
<dbReference type="Proteomes" id="UP000467840">
    <property type="component" value="Chromosome 10"/>
</dbReference>
<gene>
    <name evidence="5" type="ORF">GH714_015492</name>
</gene>
<dbReference type="Gene3D" id="3.40.30.10">
    <property type="entry name" value="Glutaredoxin"/>
    <property type="match status" value="1"/>
</dbReference>
<dbReference type="InterPro" id="IPR036249">
    <property type="entry name" value="Thioredoxin-like_sf"/>
</dbReference>
<dbReference type="SUPFAM" id="SSF52833">
    <property type="entry name" value="Thioredoxin-like"/>
    <property type="match status" value="1"/>
</dbReference>
<dbReference type="Pfam" id="PF25597">
    <property type="entry name" value="SH3_retrovirus"/>
    <property type="match status" value="1"/>
</dbReference>
<feature type="compositionally biased region" description="Polar residues" evidence="1">
    <location>
        <begin position="458"/>
        <end position="472"/>
    </location>
</feature>
<dbReference type="InterPro" id="IPR025724">
    <property type="entry name" value="GAG-pre-integrase_dom"/>
</dbReference>
<feature type="region of interest" description="Disordered" evidence="1">
    <location>
        <begin position="195"/>
        <end position="217"/>
    </location>
</feature>